<feature type="compositionally biased region" description="Low complexity" evidence="2">
    <location>
        <begin position="137"/>
        <end position="152"/>
    </location>
</feature>
<name>A0A6L5Z1A2_9RHOB</name>
<comment type="caution">
    <text evidence="3">The sequence shown here is derived from an EMBL/GenBank/DDBJ whole genome shotgun (WGS) entry which is preliminary data.</text>
</comment>
<dbReference type="InterPro" id="IPR017560">
    <property type="entry name" value="Cyt_c_biogenesis_CcmI"/>
</dbReference>
<dbReference type="InterPro" id="IPR011990">
    <property type="entry name" value="TPR-like_helical_dom_sf"/>
</dbReference>
<dbReference type="SUPFAM" id="SSF48452">
    <property type="entry name" value="TPR-like"/>
    <property type="match status" value="2"/>
</dbReference>
<evidence type="ECO:0000256" key="1">
    <source>
        <dbReference type="ARBA" id="ARBA00022748"/>
    </source>
</evidence>
<keyword evidence="1" id="KW-0201">Cytochrome c-type biogenesis</keyword>
<gene>
    <name evidence="3" type="primary">ccmI</name>
    <name evidence="3" type="ORF">GE300_09055</name>
</gene>
<feature type="region of interest" description="Disordered" evidence="2">
    <location>
        <begin position="137"/>
        <end position="157"/>
    </location>
</feature>
<accession>A0A6L5Z1A2</accession>
<dbReference type="RefSeq" id="WP_154446251.1">
    <property type="nucleotide sequence ID" value="NZ_WIND01000005.1"/>
</dbReference>
<dbReference type="NCBIfam" id="TIGR03142">
    <property type="entry name" value="cytochro_ccmI"/>
    <property type="match status" value="1"/>
</dbReference>
<proteinExistence type="predicted"/>
<evidence type="ECO:0000313" key="3">
    <source>
        <dbReference type="EMBL" id="MSU89764.1"/>
    </source>
</evidence>
<keyword evidence="4" id="KW-1185">Reference proteome</keyword>
<dbReference type="Proteomes" id="UP000474957">
    <property type="component" value="Unassembled WGS sequence"/>
</dbReference>
<organism evidence="3 4">
    <name type="scientific">Halovulum marinum</name>
    <dbReference type="NCBI Taxonomy" id="2662447"/>
    <lineage>
        <taxon>Bacteria</taxon>
        <taxon>Pseudomonadati</taxon>
        <taxon>Pseudomonadota</taxon>
        <taxon>Alphaproteobacteria</taxon>
        <taxon>Rhodobacterales</taxon>
        <taxon>Paracoccaceae</taxon>
        <taxon>Halovulum</taxon>
    </lineage>
</organism>
<evidence type="ECO:0000256" key="2">
    <source>
        <dbReference type="SAM" id="MobiDB-lite"/>
    </source>
</evidence>
<reference evidence="3 4" key="1">
    <citation type="submission" date="2019-10" db="EMBL/GenBank/DDBJ databases">
        <title>Cognatihalovulum marinum gen. nov. sp. nov., a new member of the family Rhodobacteraceae isolated from deep seawater of the Northwest Indian Ocean.</title>
        <authorList>
            <person name="Ruan C."/>
            <person name="Wang J."/>
            <person name="Zheng X."/>
            <person name="Song L."/>
            <person name="Zhu Y."/>
            <person name="Huang Y."/>
            <person name="Lu Z."/>
            <person name="Du W."/>
            <person name="Huang L."/>
            <person name="Dai X."/>
        </authorList>
    </citation>
    <scope>NUCLEOTIDE SEQUENCE [LARGE SCALE GENOMIC DNA]</scope>
    <source>
        <strain evidence="3 4">2CG4</strain>
    </source>
</reference>
<dbReference type="EMBL" id="WIND01000005">
    <property type="protein sequence ID" value="MSU89764.1"/>
    <property type="molecule type" value="Genomic_DNA"/>
</dbReference>
<dbReference type="GO" id="GO:0017004">
    <property type="term" value="P:cytochrome complex assembly"/>
    <property type="evidence" value="ECO:0007669"/>
    <property type="project" value="UniProtKB-KW"/>
</dbReference>
<protein>
    <submittedName>
        <fullName evidence="3">C-type cytochrome biogenesis protein CcmI</fullName>
    </submittedName>
</protein>
<dbReference type="Gene3D" id="1.25.40.10">
    <property type="entry name" value="Tetratricopeptide repeat domain"/>
    <property type="match status" value="1"/>
</dbReference>
<dbReference type="AlphaFoldDB" id="A0A6L5Z1A2"/>
<sequence>MIFWAVAAILGLIVAAVLTRAMLRPGAAAGRADRAARVYRAQLDEVEADLARGTLTEAEAGALRAEVSRRLLAATDRADAGDAAAPGRMNLVAAALTAAFVLGGGGALYAVLGDAGAPDRPLARRLAEAAQAWAERPGQAEAEAQLAAAGRADPPEADPEQLALIERLQAALADRPTDERGHRLLAASLARLGRFPQAAEAQTRVLEIVGADATAADLVNLAEFRILAAQGYVSPEAEAALVAALDLDPQHPRARYFSGFGALQAGRPDIAYGLWARLLAESAPDAPWVAPIAAQMPEVARAAGQPVPPLPGSTATGPTQDDIAAAQDLSPEDRAQMIRGMVDRLSGRLATEGGPAEDWAQLIRALGVLGERGQANDVYREARTIFASAPRDLALIERAARDAEIVR</sequence>
<evidence type="ECO:0000313" key="4">
    <source>
        <dbReference type="Proteomes" id="UP000474957"/>
    </source>
</evidence>